<dbReference type="EMBL" id="GL732542">
    <property type="protein sequence ID" value="EFX81689.1"/>
    <property type="molecule type" value="Genomic_DNA"/>
</dbReference>
<dbReference type="AlphaFoldDB" id="E9GFS2"/>
<gene>
    <name evidence="1" type="ORF">DAPPUDRAFT_317369</name>
</gene>
<proteinExistence type="predicted"/>
<sequence length="110" mass="12061">MSSIVSCTCKAVRLISCRNTLRAVDVQVGHGDPFAQLLQKLRIRRKCDGECSPVKGHAAYCQLLCCKSWDPTECVIQMTEDSSQLLTDSIGLARSPTPAWSHGPISHSIF</sequence>
<dbReference type="HOGENOM" id="CLU_2173519_0_0_1"/>
<evidence type="ECO:0000313" key="2">
    <source>
        <dbReference type="Proteomes" id="UP000000305"/>
    </source>
</evidence>
<dbReference type="InParanoid" id="E9GFS2"/>
<keyword evidence="2" id="KW-1185">Reference proteome</keyword>
<name>E9GFS2_DAPPU</name>
<reference evidence="1 2" key="1">
    <citation type="journal article" date="2011" name="Science">
        <title>The ecoresponsive genome of Daphnia pulex.</title>
        <authorList>
            <person name="Colbourne J.K."/>
            <person name="Pfrender M.E."/>
            <person name="Gilbert D."/>
            <person name="Thomas W.K."/>
            <person name="Tucker A."/>
            <person name="Oakley T.H."/>
            <person name="Tokishita S."/>
            <person name="Aerts A."/>
            <person name="Arnold G.J."/>
            <person name="Basu M.K."/>
            <person name="Bauer D.J."/>
            <person name="Caceres C.E."/>
            <person name="Carmel L."/>
            <person name="Casola C."/>
            <person name="Choi J.H."/>
            <person name="Detter J.C."/>
            <person name="Dong Q."/>
            <person name="Dusheyko S."/>
            <person name="Eads B.D."/>
            <person name="Frohlich T."/>
            <person name="Geiler-Samerotte K.A."/>
            <person name="Gerlach D."/>
            <person name="Hatcher P."/>
            <person name="Jogdeo S."/>
            <person name="Krijgsveld J."/>
            <person name="Kriventseva E.V."/>
            <person name="Kultz D."/>
            <person name="Laforsch C."/>
            <person name="Lindquist E."/>
            <person name="Lopez J."/>
            <person name="Manak J.R."/>
            <person name="Muller J."/>
            <person name="Pangilinan J."/>
            <person name="Patwardhan R.P."/>
            <person name="Pitluck S."/>
            <person name="Pritham E.J."/>
            <person name="Rechtsteiner A."/>
            <person name="Rho M."/>
            <person name="Rogozin I.B."/>
            <person name="Sakarya O."/>
            <person name="Salamov A."/>
            <person name="Schaack S."/>
            <person name="Shapiro H."/>
            <person name="Shiga Y."/>
            <person name="Skalitzky C."/>
            <person name="Smith Z."/>
            <person name="Souvorov A."/>
            <person name="Sung W."/>
            <person name="Tang Z."/>
            <person name="Tsuchiya D."/>
            <person name="Tu H."/>
            <person name="Vos H."/>
            <person name="Wang M."/>
            <person name="Wolf Y.I."/>
            <person name="Yamagata H."/>
            <person name="Yamada T."/>
            <person name="Ye Y."/>
            <person name="Shaw J.R."/>
            <person name="Andrews J."/>
            <person name="Crease T.J."/>
            <person name="Tang H."/>
            <person name="Lucas S.M."/>
            <person name="Robertson H.M."/>
            <person name="Bork P."/>
            <person name="Koonin E.V."/>
            <person name="Zdobnov E.M."/>
            <person name="Grigoriev I.V."/>
            <person name="Lynch M."/>
            <person name="Boore J.L."/>
        </authorList>
    </citation>
    <scope>NUCLEOTIDE SEQUENCE [LARGE SCALE GENOMIC DNA]</scope>
</reference>
<protein>
    <submittedName>
        <fullName evidence="1">Uncharacterized protein</fullName>
    </submittedName>
</protein>
<dbReference type="KEGG" id="dpx:DAPPUDRAFT_317369"/>
<evidence type="ECO:0000313" key="1">
    <source>
        <dbReference type="EMBL" id="EFX81689.1"/>
    </source>
</evidence>
<dbReference type="Proteomes" id="UP000000305">
    <property type="component" value="Unassembled WGS sequence"/>
</dbReference>
<accession>E9GFS2</accession>
<organism evidence="1 2">
    <name type="scientific">Daphnia pulex</name>
    <name type="common">Water flea</name>
    <dbReference type="NCBI Taxonomy" id="6669"/>
    <lineage>
        <taxon>Eukaryota</taxon>
        <taxon>Metazoa</taxon>
        <taxon>Ecdysozoa</taxon>
        <taxon>Arthropoda</taxon>
        <taxon>Crustacea</taxon>
        <taxon>Branchiopoda</taxon>
        <taxon>Diplostraca</taxon>
        <taxon>Cladocera</taxon>
        <taxon>Anomopoda</taxon>
        <taxon>Daphniidae</taxon>
        <taxon>Daphnia</taxon>
    </lineage>
</organism>